<dbReference type="Proteomes" id="UP000223835">
    <property type="component" value="Segment"/>
</dbReference>
<name>A0A127AVV8_9CAUD</name>
<dbReference type="EMBL" id="KU595432">
    <property type="protein sequence ID" value="AMM44653.1"/>
    <property type="molecule type" value="Genomic_DNA"/>
</dbReference>
<dbReference type="RefSeq" id="YP_009275474.1">
    <property type="nucleotide sequence ID" value="NC_030928.1"/>
</dbReference>
<reference evidence="1 2" key="1">
    <citation type="journal article" date="2016" name="Genome Announc.">
        <title>Complete Genome Sequences of Lytic Bacteriophages of Xanthomonas arboricola pv. juglandis.</title>
        <authorList>
            <person name="Retamales J."/>
            <person name="Vasquez I."/>
            <person name="Santos L."/>
            <person name="Segovia C."/>
            <person name="Ayala M."/>
            <person name="Alvarado R."/>
            <person name="Nunez P."/>
            <person name="Santander J."/>
        </authorList>
    </citation>
    <scope>NUCLEOTIDE SEQUENCE [LARGE SCALE GENOMIC DNA]</scope>
</reference>
<keyword evidence="2" id="KW-1185">Reference proteome</keyword>
<sequence>MVMRIGGNVYQIDRVVEERDEPFRASIEEHMFIEMCRNIYLKEIKT</sequence>
<dbReference type="KEGG" id="vg:40066160"/>
<evidence type="ECO:0000313" key="2">
    <source>
        <dbReference type="Proteomes" id="UP000223835"/>
    </source>
</evidence>
<evidence type="ECO:0000313" key="1">
    <source>
        <dbReference type="EMBL" id="AMM44653.1"/>
    </source>
</evidence>
<dbReference type="GeneID" id="40066160"/>
<protein>
    <submittedName>
        <fullName evidence="1">Uncharacterized protein</fullName>
    </submittedName>
</protein>
<proteinExistence type="predicted"/>
<accession>A0A127AVV8</accession>
<organism evidence="1 2">
    <name type="scientific">Xanthomonas phage f20-Xaj</name>
    <dbReference type="NCBI Taxonomy" id="1784979"/>
    <lineage>
        <taxon>Viruses</taxon>
        <taxon>Duplodnaviria</taxon>
        <taxon>Heunggongvirae</taxon>
        <taxon>Uroviricota</taxon>
        <taxon>Caudoviricetes</taxon>
        <taxon>Autographivirales</taxon>
        <taxon>Autonotataviridae</taxon>
        <taxon>Gujervirinae</taxon>
        <taxon>Pradovirus</taxon>
        <taxon>Pradovirus f20</taxon>
    </lineage>
</organism>